<dbReference type="PANTHER" id="PTHR33334">
    <property type="entry name" value="PROTEIN LNK1"/>
    <property type="match status" value="1"/>
</dbReference>
<feature type="compositionally biased region" description="Polar residues" evidence="1">
    <location>
        <begin position="562"/>
        <end position="580"/>
    </location>
</feature>
<comment type="caution">
    <text evidence="2">The sequence shown here is derived from an EMBL/GenBank/DDBJ whole genome shotgun (WGS) entry which is preliminary data.</text>
</comment>
<feature type="compositionally biased region" description="Polar residues" evidence="1">
    <location>
        <begin position="345"/>
        <end position="365"/>
    </location>
</feature>
<proteinExistence type="predicted"/>
<dbReference type="InterPro" id="IPR039928">
    <property type="entry name" value="LNK"/>
</dbReference>
<accession>A0AAV8TPZ7</accession>
<protein>
    <recommendedName>
        <fullName evidence="4">Protein LNK1</fullName>
    </recommendedName>
</protein>
<dbReference type="AlphaFoldDB" id="A0AAV8TPZ7"/>
<dbReference type="GO" id="GO:0007623">
    <property type="term" value="P:circadian rhythm"/>
    <property type="evidence" value="ECO:0007669"/>
    <property type="project" value="InterPro"/>
</dbReference>
<sequence length="668" mass="73403">MSDLCVYELEDNVWDEFSGTDDHIVPHPGNGLGQVGVQVESRKKPRHEVVDVVNRSHDGIKCSNSSSTVTQKDKMLEKSSWSETPDGVFTASYDSSPVKERNIVSEETKTSNHCLKSENDDTMDNELFADDPILSEKSTALDNSSYDYPLNHISQAKDDLNFFGNGCEDKEGSDLLYYGWADDIGNFEDVDRMFRSCDATFGLEGLTNNEDAMCWFPTSQCNEGSEDEIKMSSKFSTSETGALIGDSEQPLASARNSSLNDSETKSLVTSDKTNSRIATAVDQSAPSPVLFFNGSDAKSVSWQKKQAKHQNQSAVKRKDRKMENGCFFHQNSTMNLDMKHLFGGSSHQPLSTPGSQQHNHTLGPQSLNYTQMPVPYVDMDYSHSTDQISVCPTQSDAKSGNSTHLSASLKESSYASNQVESVKSFYNSKLENCVRTFNDNTDKELLQQELQLSFPSNTKETDITGQSALHGSVTLKKHAGSSAYDFEGHSEIEGFSAGFQAEIDSSNAQESSCVSSVFDDISLEATSFRQLQLVMERLDIRTKLRIRDSLYRLARSAEQRHNCANANGGNSDGRQTSSSAAAEEPDKPVGFVDVETNTNPIDRSIAHLLFHRPSDPSLVSNSDALSLKSQAVVRGSAASSALITKGEVCLDENANDDDKFVLVTLDNR</sequence>
<evidence type="ECO:0000313" key="3">
    <source>
        <dbReference type="Proteomes" id="UP001159364"/>
    </source>
</evidence>
<dbReference type="Proteomes" id="UP001159364">
    <property type="component" value="Linkage Group LG04"/>
</dbReference>
<feature type="compositionally biased region" description="Polar residues" evidence="1">
    <location>
        <begin position="254"/>
        <end position="271"/>
    </location>
</feature>
<gene>
    <name evidence="2" type="ORF">K2173_020853</name>
</gene>
<feature type="region of interest" description="Disordered" evidence="1">
    <location>
        <begin position="243"/>
        <end position="271"/>
    </location>
</feature>
<dbReference type="EMBL" id="JAIWQS010000004">
    <property type="protein sequence ID" value="KAJ8767913.1"/>
    <property type="molecule type" value="Genomic_DNA"/>
</dbReference>
<name>A0AAV8TPZ7_9ROSI</name>
<dbReference type="GO" id="GO:0006355">
    <property type="term" value="P:regulation of DNA-templated transcription"/>
    <property type="evidence" value="ECO:0007669"/>
    <property type="project" value="InterPro"/>
</dbReference>
<organism evidence="2 3">
    <name type="scientific">Erythroxylum novogranatense</name>
    <dbReference type="NCBI Taxonomy" id="1862640"/>
    <lineage>
        <taxon>Eukaryota</taxon>
        <taxon>Viridiplantae</taxon>
        <taxon>Streptophyta</taxon>
        <taxon>Embryophyta</taxon>
        <taxon>Tracheophyta</taxon>
        <taxon>Spermatophyta</taxon>
        <taxon>Magnoliopsida</taxon>
        <taxon>eudicotyledons</taxon>
        <taxon>Gunneridae</taxon>
        <taxon>Pentapetalae</taxon>
        <taxon>rosids</taxon>
        <taxon>fabids</taxon>
        <taxon>Malpighiales</taxon>
        <taxon>Erythroxylaceae</taxon>
        <taxon>Erythroxylum</taxon>
    </lineage>
</organism>
<evidence type="ECO:0000313" key="2">
    <source>
        <dbReference type="EMBL" id="KAJ8767913.1"/>
    </source>
</evidence>
<reference evidence="2 3" key="1">
    <citation type="submission" date="2021-09" db="EMBL/GenBank/DDBJ databases">
        <title>Genomic insights and catalytic innovation underlie evolution of tropane alkaloids biosynthesis.</title>
        <authorList>
            <person name="Wang Y.-J."/>
            <person name="Tian T."/>
            <person name="Huang J.-P."/>
            <person name="Huang S.-X."/>
        </authorList>
    </citation>
    <scope>NUCLEOTIDE SEQUENCE [LARGE SCALE GENOMIC DNA]</scope>
    <source>
        <strain evidence="2">KIB-2018</strain>
        <tissue evidence="2">Leaf</tissue>
    </source>
</reference>
<feature type="region of interest" description="Disordered" evidence="1">
    <location>
        <begin position="562"/>
        <end position="587"/>
    </location>
</feature>
<feature type="region of interest" description="Disordered" evidence="1">
    <location>
        <begin position="344"/>
        <end position="365"/>
    </location>
</feature>
<dbReference type="PANTHER" id="PTHR33334:SF8">
    <property type="entry name" value="PROTEIN LNK1"/>
    <property type="match status" value="1"/>
</dbReference>
<keyword evidence="3" id="KW-1185">Reference proteome</keyword>
<evidence type="ECO:0000256" key="1">
    <source>
        <dbReference type="SAM" id="MobiDB-lite"/>
    </source>
</evidence>
<evidence type="ECO:0008006" key="4">
    <source>
        <dbReference type="Google" id="ProtNLM"/>
    </source>
</evidence>